<feature type="domain" description="Solute-binding protein family 5" evidence="5">
    <location>
        <begin position="53"/>
        <end position="432"/>
    </location>
</feature>
<evidence type="ECO:0000259" key="5">
    <source>
        <dbReference type="Pfam" id="PF00496"/>
    </source>
</evidence>
<evidence type="ECO:0000256" key="2">
    <source>
        <dbReference type="ARBA" id="ARBA00005695"/>
    </source>
</evidence>
<dbReference type="Gene3D" id="3.10.105.10">
    <property type="entry name" value="Dipeptide-binding Protein, Domain 3"/>
    <property type="match status" value="1"/>
</dbReference>
<evidence type="ECO:0000313" key="6">
    <source>
        <dbReference type="EMBL" id="MBP1852447.1"/>
    </source>
</evidence>
<dbReference type="PIRSF" id="PIRSF002741">
    <property type="entry name" value="MppA"/>
    <property type="match status" value="1"/>
</dbReference>
<dbReference type="InterPro" id="IPR000914">
    <property type="entry name" value="SBP_5_dom"/>
</dbReference>
<keyword evidence="7" id="KW-1185">Reference proteome</keyword>
<organism evidence="6 7">
    <name type="scientific">Rhizobium halophytocola</name>
    <dbReference type="NCBI Taxonomy" id="735519"/>
    <lineage>
        <taxon>Bacteria</taxon>
        <taxon>Pseudomonadati</taxon>
        <taxon>Pseudomonadota</taxon>
        <taxon>Alphaproteobacteria</taxon>
        <taxon>Hyphomicrobiales</taxon>
        <taxon>Rhizobiaceae</taxon>
        <taxon>Rhizobium/Agrobacterium group</taxon>
        <taxon>Rhizobium</taxon>
    </lineage>
</organism>
<dbReference type="InterPro" id="IPR030678">
    <property type="entry name" value="Peptide/Ni-bd"/>
</dbReference>
<dbReference type="Pfam" id="PF00496">
    <property type="entry name" value="SBP_bac_5"/>
    <property type="match status" value="1"/>
</dbReference>
<evidence type="ECO:0000313" key="7">
    <source>
        <dbReference type="Proteomes" id="UP000759443"/>
    </source>
</evidence>
<dbReference type="PANTHER" id="PTHR30290:SF10">
    <property type="entry name" value="PERIPLASMIC OLIGOPEPTIDE-BINDING PROTEIN-RELATED"/>
    <property type="match status" value="1"/>
</dbReference>
<dbReference type="PANTHER" id="PTHR30290">
    <property type="entry name" value="PERIPLASMIC BINDING COMPONENT OF ABC TRANSPORTER"/>
    <property type="match status" value="1"/>
</dbReference>
<evidence type="ECO:0000256" key="1">
    <source>
        <dbReference type="ARBA" id="ARBA00004418"/>
    </source>
</evidence>
<protein>
    <submittedName>
        <fullName evidence="6">Oligopeptide transport system substrate-binding protein</fullName>
    </submittedName>
</protein>
<dbReference type="InterPro" id="IPR023765">
    <property type="entry name" value="SBP_5_CS"/>
</dbReference>
<name>A0ABS4E3C6_9HYPH</name>
<gene>
    <name evidence="6" type="ORF">J2Z17_003904</name>
</gene>
<dbReference type="Proteomes" id="UP000759443">
    <property type="component" value="Unassembled WGS sequence"/>
</dbReference>
<evidence type="ECO:0000256" key="3">
    <source>
        <dbReference type="ARBA" id="ARBA00022448"/>
    </source>
</evidence>
<comment type="subcellular location">
    <subcellularLocation>
        <location evidence="1">Periplasm</location>
    </subcellularLocation>
</comment>
<proteinExistence type="inferred from homology"/>
<dbReference type="Gene3D" id="3.40.190.10">
    <property type="entry name" value="Periplasmic binding protein-like II"/>
    <property type="match status" value="1"/>
</dbReference>
<sequence length="514" mass="57731">MAAASPALAEAVLHRGNSGEPTSLDPAHISINIEGFIIYDLLEGLTIFGPDGTIKPGAAEKWDVSEDGTVYTFHIRENAKWSDGSPLTAGDFVFAMQREEDPKTAAEYATLLYPIKNAEEVNTGKAPVDQLGVKAIDDKTLEITLKQSTPFFLQLMAHYTALPISKANYEKYGNDFVKPGNMLSNGAFTLQAHVPNDSLTTVKNDNYWDAANVKLDKVIFYPIEDDAAAIRRFEAGELDTVYNFSAEQLKRLREKYKDQVHVSPSLSTYYYTFDMTNPPYDDVKVRTALSMAVDRDFLTDEIFNGAYLPTYSMVPPGMEGYTLAKPDWADMSQIDREDKAVELLKEAGYGEGGKPLNLTIRYNTNTNHERVATAVADMWKTTLGVNVQLQNLDVASHYAYLKQGGKYDVARAGWAADYADPENFLYLLLSFNKTFNYSHYVNPKFDELMKKSYTQQDQAERMKTMNEAEQLVVNDQPIAPLMNQAELWMISSRVKGWQDNAVNDHRSKFLSLSE</sequence>
<dbReference type="SUPFAM" id="SSF53850">
    <property type="entry name" value="Periplasmic binding protein-like II"/>
    <property type="match status" value="1"/>
</dbReference>
<evidence type="ECO:0000256" key="4">
    <source>
        <dbReference type="ARBA" id="ARBA00022729"/>
    </source>
</evidence>
<reference evidence="6 7" key="1">
    <citation type="submission" date="2021-03" db="EMBL/GenBank/DDBJ databases">
        <title>Genomic Encyclopedia of Type Strains, Phase IV (KMG-IV): sequencing the most valuable type-strain genomes for metagenomic binning, comparative biology and taxonomic classification.</title>
        <authorList>
            <person name="Goeker M."/>
        </authorList>
    </citation>
    <scope>NUCLEOTIDE SEQUENCE [LARGE SCALE GENOMIC DNA]</scope>
    <source>
        <strain evidence="6 7">DSM 21600</strain>
    </source>
</reference>
<keyword evidence="4" id="KW-0732">Signal</keyword>
<dbReference type="Gene3D" id="3.90.76.10">
    <property type="entry name" value="Dipeptide-binding Protein, Domain 1"/>
    <property type="match status" value="1"/>
</dbReference>
<dbReference type="PROSITE" id="PS01040">
    <property type="entry name" value="SBP_BACTERIAL_5"/>
    <property type="match status" value="1"/>
</dbReference>
<keyword evidence="3" id="KW-0813">Transport</keyword>
<dbReference type="InterPro" id="IPR039424">
    <property type="entry name" value="SBP_5"/>
</dbReference>
<comment type="caution">
    <text evidence="6">The sequence shown here is derived from an EMBL/GenBank/DDBJ whole genome shotgun (WGS) entry which is preliminary data.</text>
</comment>
<dbReference type="CDD" id="cd08504">
    <property type="entry name" value="PBP2_OppA"/>
    <property type="match status" value="1"/>
</dbReference>
<comment type="similarity">
    <text evidence="2">Belongs to the bacterial solute-binding protein 5 family.</text>
</comment>
<accession>A0ABS4E3C6</accession>
<dbReference type="EMBL" id="JAGGJU010000011">
    <property type="protein sequence ID" value="MBP1852447.1"/>
    <property type="molecule type" value="Genomic_DNA"/>
</dbReference>